<proteinExistence type="predicted"/>
<dbReference type="AlphaFoldDB" id="A0A7W8DL35"/>
<accession>A0A7W8DL35</accession>
<dbReference type="RefSeq" id="WP_184341106.1">
    <property type="nucleotide sequence ID" value="NZ_JACHIG010000007.1"/>
</dbReference>
<protein>
    <recommendedName>
        <fullName evidence="3">SseB protein N-terminal domain-containing protein</fullName>
    </recommendedName>
</protein>
<evidence type="ECO:0000313" key="1">
    <source>
        <dbReference type="EMBL" id="MBB5033873.1"/>
    </source>
</evidence>
<evidence type="ECO:0000313" key="2">
    <source>
        <dbReference type="Proteomes" id="UP000590740"/>
    </source>
</evidence>
<gene>
    <name evidence="1" type="ORF">HNQ65_003463</name>
</gene>
<keyword evidence="2" id="KW-1185">Reference proteome</keyword>
<reference evidence="1 2" key="1">
    <citation type="submission" date="2020-08" db="EMBL/GenBank/DDBJ databases">
        <title>Genomic Encyclopedia of Type Strains, Phase IV (KMG-IV): sequencing the most valuable type-strain genomes for metagenomic binning, comparative biology and taxonomic classification.</title>
        <authorList>
            <person name="Goeker M."/>
        </authorList>
    </citation>
    <scope>NUCLEOTIDE SEQUENCE [LARGE SCALE GENOMIC DNA]</scope>
    <source>
        <strain evidence="1 2">DSM 12252</strain>
    </source>
</reference>
<comment type="caution">
    <text evidence="1">The sequence shown here is derived from an EMBL/GenBank/DDBJ whole genome shotgun (WGS) entry which is preliminary data.</text>
</comment>
<evidence type="ECO:0008006" key="3">
    <source>
        <dbReference type="Google" id="ProtNLM"/>
    </source>
</evidence>
<dbReference type="Proteomes" id="UP000590740">
    <property type="component" value="Unassembled WGS sequence"/>
</dbReference>
<sequence length="266" mass="29625">MFDFFKKLGKKREAQKAKSALVQKIMADFEIGRGNALEIALILHLSEENQESLCHLLVNFGGSEVFILTKGDKRLSDAAITTHAGDIPYVAAFTSRERALSEAKNWGPFDKAVEIPAMELVFGLPGLAGIVLNPNDEHLRWAFSPEQTSNLKTVFESSFKFQVGGLYSVWSQDSYKVIKLLQADDGGVHIRTYANKWSERPKELEQAQLTMTGENHDAVESIGHLPLTRACFLSMGPKLIVTGSVHEDELDGYKMWKEAKGGYFDV</sequence>
<dbReference type="EMBL" id="JACHIG010000007">
    <property type="protein sequence ID" value="MBB5033873.1"/>
    <property type="molecule type" value="Genomic_DNA"/>
</dbReference>
<organism evidence="1 2">
    <name type="scientific">Prosthecobacter vanneervenii</name>
    <dbReference type="NCBI Taxonomy" id="48466"/>
    <lineage>
        <taxon>Bacteria</taxon>
        <taxon>Pseudomonadati</taxon>
        <taxon>Verrucomicrobiota</taxon>
        <taxon>Verrucomicrobiia</taxon>
        <taxon>Verrucomicrobiales</taxon>
        <taxon>Verrucomicrobiaceae</taxon>
        <taxon>Prosthecobacter</taxon>
    </lineage>
</organism>
<name>A0A7W8DL35_9BACT</name>